<protein>
    <submittedName>
        <fullName evidence="1">Uncharacterized protein</fullName>
    </submittedName>
</protein>
<dbReference type="AlphaFoldDB" id="A0AAU9DJ64"/>
<evidence type="ECO:0000313" key="1">
    <source>
        <dbReference type="EMBL" id="BDD13166.1"/>
    </source>
</evidence>
<proteinExistence type="predicted"/>
<keyword evidence="1" id="KW-0614">Plasmid</keyword>
<geneLocation type="plasmid" evidence="1 2">
    <name>pFA13</name>
</geneLocation>
<name>A0AAU9DJ64_9BACT</name>
<organism evidence="1 2">
    <name type="scientific">Fulvitalea axinellae</name>
    <dbReference type="NCBI Taxonomy" id="1182444"/>
    <lineage>
        <taxon>Bacteria</taxon>
        <taxon>Pseudomonadati</taxon>
        <taxon>Bacteroidota</taxon>
        <taxon>Cytophagia</taxon>
        <taxon>Cytophagales</taxon>
        <taxon>Persicobacteraceae</taxon>
        <taxon>Fulvitalea</taxon>
    </lineage>
</organism>
<keyword evidence="2" id="KW-1185">Reference proteome</keyword>
<reference evidence="1 2" key="1">
    <citation type="submission" date="2021-12" db="EMBL/GenBank/DDBJ databases">
        <title>Genome sequencing of bacteria with rrn-lacking chromosome and rrn-plasmid.</title>
        <authorList>
            <person name="Anda M."/>
            <person name="Iwasaki W."/>
        </authorList>
    </citation>
    <scope>NUCLEOTIDE SEQUENCE [LARGE SCALE GENOMIC DNA]</scope>
    <source>
        <strain evidence="1 2">DSM 100852</strain>
        <plasmid evidence="1 2">pFA13</plasmid>
    </source>
</reference>
<sequence>MENLKICDIRAVLEDKGYPIRDKRLPFNSNFFSGDMTNRRLWKFLKREIDPRDVTLYDLDFFRVKFGVEPEQVVAGIKSYIGV</sequence>
<accession>A0AAU9DJ64</accession>
<dbReference type="Proteomes" id="UP001348817">
    <property type="component" value="Plasmid pFA13"/>
</dbReference>
<dbReference type="KEGG" id="fax:FUAX_55980"/>
<evidence type="ECO:0000313" key="2">
    <source>
        <dbReference type="Proteomes" id="UP001348817"/>
    </source>
</evidence>
<gene>
    <name evidence="1" type="ORF">FUAX_55980</name>
</gene>
<dbReference type="EMBL" id="AP025327">
    <property type="protein sequence ID" value="BDD13166.1"/>
    <property type="molecule type" value="Genomic_DNA"/>
</dbReference>